<dbReference type="InterPro" id="IPR036852">
    <property type="entry name" value="Peptidase_S8/S53_dom_sf"/>
</dbReference>
<comment type="similarity">
    <text evidence="1">Belongs to the peptidase S8 family.</text>
</comment>
<gene>
    <name evidence="7" type="ORF">RI844_05165</name>
</gene>
<feature type="domain" description="Cadherin" evidence="6">
    <location>
        <begin position="1123"/>
        <end position="1226"/>
    </location>
</feature>
<keyword evidence="4" id="KW-0720">Serine protease</keyword>
<dbReference type="InterPro" id="IPR013783">
    <property type="entry name" value="Ig-like_fold"/>
</dbReference>
<dbReference type="InterPro" id="IPR000209">
    <property type="entry name" value="Peptidase_S8/S53_dom"/>
</dbReference>
<dbReference type="InterPro" id="IPR015919">
    <property type="entry name" value="Cadherin-like_sf"/>
</dbReference>
<dbReference type="PANTHER" id="PTHR43806:SF11">
    <property type="entry name" value="CEREVISIN-RELATED"/>
    <property type="match status" value="1"/>
</dbReference>
<reference evidence="7 8" key="1">
    <citation type="submission" date="2023-09" db="EMBL/GenBank/DDBJ databases">
        <authorList>
            <person name="Qi X."/>
        </authorList>
    </citation>
    <scope>NUCLEOTIDE SEQUENCE [LARGE SCALE GENOMIC DNA]</scope>
    <source>
        <strain evidence="7 8">S1-1</strain>
    </source>
</reference>
<dbReference type="PROSITE" id="PS50268">
    <property type="entry name" value="CADHERIN_2"/>
    <property type="match status" value="1"/>
</dbReference>
<evidence type="ECO:0000259" key="6">
    <source>
        <dbReference type="PROSITE" id="PS50268"/>
    </source>
</evidence>
<dbReference type="Gene3D" id="2.60.40.10">
    <property type="entry name" value="Immunoglobulins"/>
    <property type="match status" value="1"/>
</dbReference>
<feature type="chain" id="PRO_5046645136" evidence="5">
    <location>
        <begin position="23"/>
        <end position="1343"/>
    </location>
</feature>
<dbReference type="SUPFAM" id="SSF49313">
    <property type="entry name" value="Cadherin-like"/>
    <property type="match status" value="1"/>
</dbReference>
<dbReference type="PANTHER" id="PTHR43806">
    <property type="entry name" value="PEPTIDASE S8"/>
    <property type="match status" value="1"/>
</dbReference>
<dbReference type="Gene3D" id="2.60.40.60">
    <property type="entry name" value="Cadherins"/>
    <property type="match status" value="1"/>
</dbReference>
<dbReference type="CDD" id="cd11304">
    <property type="entry name" value="Cadherin_repeat"/>
    <property type="match status" value="1"/>
</dbReference>
<evidence type="ECO:0000256" key="3">
    <source>
        <dbReference type="ARBA" id="ARBA00022801"/>
    </source>
</evidence>
<accession>A0ABZ0GS20</accession>
<dbReference type="EMBL" id="CP136600">
    <property type="protein sequence ID" value="WOH38610.1"/>
    <property type="molecule type" value="Genomic_DNA"/>
</dbReference>
<evidence type="ECO:0000256" key="5">
    <source>
        <dbReference type="SAM" id="SignalP"/>
    </source>
</evidence>
<feature type="signal peptide" evidence="5">
    <location>
        <begin position="1"/>
        <end position="22"/>
    </location>
</feature>
<dbReference type="RefSeq" id="WP_348397379.1">
    <property type="nucleotide sequence ID" value="NZ_CP136600.1"/>
</dbReference>
<protein>
    <submittedName>
        <fullName evidence="7">S8 family serine peptidase</fullName>
    </submittedName>
</protein>
<keyword evidence="3" id="KW-0378">Hydrolase</keyword>
<dbReference type="Proteomes" id="UP001301442">
    <property type="component" value="Chromosome"/>
</dbReference>
<dbReference type="Gene3D" id="3.40.50.200">
    <property type="entry name" value="Peptidase S8/S53 domain"/>
    <property type="match status" value="1"/>
</dbReference>
<keyword evidence="5" id="KW-0732">Signal</keyword>
<dbReference type="InterPro" id="IPR050131">
    <property type="entry name" value="Peptidase_S8_subtilisin-like"/>
</dbReference>
<dbReference type="Pfam" id="PF00082">
    <property type="entry name" value="Peptidase_S8"/>
    <property type="match status" value="1"/>
</dbReference>
<name>A0ABZ0GS20_9GAMM</name>
<organism evidence="7 8">
    <name type="scientific">Thalassotalea fonticola</name>
    <dbReference type="NCBI Taxonomy" id="3065649"/>
    <lineage>
        <taxon>Bacteria</taxon>
        <taxon>Pseudomonadati</taxon>
        <taxon>Pseudomonadota</taxon>
        <taxon>Gammaproteobacteria</taxon>
        <taxon>Alteromonadales</taxon>
        <taxon>Colwelliaceae</taxon>
        <taxon>Thalassotalea</taxon>
    </lineage>
</organism>
<evidence type="ECO:0000256" key="2">
    <source>
        <dbReference type="ARBA" id="ARBA00022670"/>
    </source>
</evidence>
<dbReference type="SUPFAM" id="SSF52743">
    <property type="entry name" value="Subtilisin-like"/>
    <property type="match status" value="1"/>
</dbReference>
<evidence type="ECO:0000256" key="1">
    <source>
        <dbReference type="ARBA" id="ARBA00011073"/>
    </source>
</evidence>
<evidence type="ECO:0000313" key="8">
    <source>
        <dbReference type="Proteomes" id="UP001301442"/>
    </source>
</evidence>
<evidence type="ECO:0000313" key="7">
    <source>
        <dbReference type="EMBL" id="WOH38610.1"/>
    </source>
</evidence>
<keyword evidence="2" id="KW-0645">Protease</keyword>
<evidence type="ECO:0000256" key="4">
    <source>
        <dbReference type="ARBA" id="ARBA00022825"/>
    </source>
</evidence>
<keyword evidence="8" id="KW-1185">Reference proteome</keyword>
<dbReference type="Pfam" id="PF05345">
    <property type="entry name" value="He_PIG"/>
    <property type="match status" value="1"/>
</dbReference>
<proteinExistence type="inferred from homology"/>
<sequence>MIFKKSTLAFCVTSLVTASSYAISMSNTTSELQSDSDTISIYEQPTTSIKTYLVTLSSAGALVQAMEDQNISREQASLQINASQESVIDEILTLDQHAVVGTRFRVVGNMMYVKMTGVAATQLMQNSLVSSVNAIDESDAEFIDQEESPYAKLQVNDDGGHTVVALIGSGVDYTHATLGGEGTFAAYNKGYANLTNYWGGFPNNVVIGGFDFASEKGAYDYNPLEYPADFQSPYNSLQQYKGGIGTMAASLIRQSAGDAKILAYKTSGITFNQYVRYEGRRTFALALEMAMDPNQDGDMSDSADILLINYANSVSSYYREQETGGNHFTVQTALIRAAAATGSLVVVPAGNDDYYKFHNYYSMSYRGAVQEALTVGYSEHKDGAYRVAGNSPFGPTRGESILKPDILALNRNVKGAAAAGGAIFKEMEANEYLIAAKVAGTAASIMESHPDLSNEEVKALIVNTGILDIEQHWGVAQIGGGSINPLAANKSYALMMEESTLLPSIHLGNQPVFDKAGFTRNIIIKNLTEESQSYDAEIIINGERLSNQAIDVVMPEHIVLAPNEVKAVTVSFNVDADKLPVTPIRKGGDFTLENWEQLAINGFIKLNHERNPGASIHMPWLVIPQRSSPFVADAETNDFTPIHNEQYYLDKGEEFPELPHSADWQDSAKYDIRFAHYQAEITNTSNIEQDLYAMPLFYNATQKPEQGLGNHGHYIKSLAGGLYPEQQCESGRKLSLAVRLFESFEIPMSNHPDRMGSRLLNINLHNQINVALADGSNFMLDAVKRERGKLTTLSVDLAEDNSFTSNYVDLSMEFNVFDPRARVKNTGLPLVVSPGGDSLIINICTDKMYHDEINHTTFEEPIAMQFVSDRQSLPGVDDPIMMHNFFLNGDMIDVVIADENEEAQPVDDSCDDGYNKDNAGNCIRVFTSPLTMSLFSYFYDGYFDLNEKEKFELSTYDYSCDDAVQGLKKCSLSHPRFNKTLTFSVPEAIEFNGSVICDFPANNTLASCLADGISDIDGIDESAFRRDIDFNNLLNEPELSIDAAYSLHTGSAIKIANMVDDEPVEWKSHLTVPPQGKVSVSFYLDNRCASLFRDDRCLPGAVVFNPTLSYFAVADGSGDVQAIKPGQSFSVPENAQNGQIIGRVQMAEEQITQLNNQRILLIDGGQGAPFQLSEDGVLAVRDSSMLDYEQNKTYQLMVAANWGKVWGKQLPITIGVANVNDNAPLQVANIEHIKAKQQQELAAIDLAKYFIDADNQGLIFTATDLPLGLTLDKAGILGGSPVSKGDYSATVNVTDGANRLKAKINFEITSANEDAQTTDAEPSAGSMFISLCMLLMLVRRRYC</sequence>
<dbReference type="InterPro" id="IPR002126">
    <property type="entry name" value="Cadherin-like_dom"/>
</dbReference>